<dbReference type="Proteomes" id="UP000516786">
    <property type="component" value="Plasmid pZXPA-20-602k"/>
</dbReference>
<reference evidence="3 5" key="2">
    <citation type="submission" date="2020-09" db="EMBL/GenBank/DDBJ databases">
        <title>Co-existence of a novel multidrug-resistance efflux pump with carbapenem resistance gene blaVIM-2 in one megaplasmid in Pseudomonas putida.</title>
        <authorList>
            <person name="Peng K."/>
            <person name="Li R."/>
        </authorList>
    </citation>
    <scope>NUCLEOTIDE SEQUENCE [LARGE SCALE GENOMIC DNA]</scope>
    <source>
        <strain evidence="3 5">ZXPA-20</strain>
        <plasmid evidence="3 5">pZXPA-20-602k</plasmid>
    </source>
</reference>
<evidence type="ECO:0008006" key="6">
    <source>
        <dbReference type="Google" id="ProtNLM"/>
    </source>
</evidence>
<geneLocation type="plasmid" evidence="3 5">
    <name>pZXPA-20-602k</name>
</geneLocation>
<sequence length="335" mass="36704">MRVLNRLLPVAAFALLAGCQNAQQVQYRAACPDAEIPQACKYDLSRAGCERVSIQVDSCARFVDRAVTEQEYKQARAHGFVTPDYQNQRPPIILLGIKEIHGSGTAFYVDSSSLESYERSLREAKELLAWRVGQYEATVKTYQGRAASGSAASTEAMETAVVEILKLKGPLEQAARAGEPIVSFYKAQPSFDYSMAAVRLTTSLDARNEVLQNGSRLAVRGHKEREPYPAVVRAVVTTAGYKSMANDLDKTWAQRLAQDKAEGDRKAATFARQRAQKVAAEAKQRRYHDLYQAPAERGGSQGYSNGGCSCNGGNACYGPRGGRYCTTSGGNKRYF</sequence>
<proteinExistence type="predicted"/>
<evidence type="ECO:0000313" key="3">
    <source>
        <dbReference type="EMBL" id="QOD01754.1"/>
    </source>
</evidence>
<dbReference type="Proteomes" id="UP000193675">
    <property type="component" value="Unassembled WGS sequence"/>
</dbReference>
<keyword evidence="3" id="KW-0614">Plasmid</keyword>
<protein>
    <recommendedName>
        <fullName evidence="6">Lipoprotein</fullName>
    </recommendedName>
</protein>
<dbReference type="EMBL" id="NBWC01000049">
    <property type="protein sequence ID" value="ORL58758.1"/>
    <property type="molecule type" value="Genomic_DNA"/>
</dbReference>
<evidence type="ECO:0000256" key="1">
    <source>
        <dbReference type="SAM" id="SignalP"/>
    </source>
</evidence>
<dbReference type="OrthoDB" id="6692669at2"/>
<evidence type="ECO:0000313" key="4">
    <source>
        <dbReference type="Proteomes" id="UP000193675"/>
    </source>
</evidence>
<evidence type="ECO:0000313" key="5">
    <source>
        <dbReference type="Proteomes" id="UP000516786"/>
    </source>
</evidence>
<evidence type="ECO:0000313" key="2">
    <source>
        <dbReference type="EMBL" id="ORL58758.1"/>
    </source>
</evidence>
<accession>A0A1X0ZWW8</accession>
<feature type="chain" id="PRO_5010818527" description="Lipoprotein" evidence="1">
    <location>
        <begin position="23"/>
        <end position="335"/>
    </location>
</feature>
<dbReference type="PROSITE" id="PS51257">
    <property type="entry name" value="PROKAR_LIPOPROTEIN"/>
    <property type="match status" value="1"/>
</dbReference>
<name>A0A1X0ZWW8_PSEPU</name>
<keyword evidence="1" id="KW-0732">Signal</keyword>
<dbReference type="AlphaFoldDB" id="A0A1X0ZWW8"/>
<dbReference type="EMBL" id="CP061724">
    <property type="protein sequence ID" value="QOD01754.1"/>
    <property type="molecule type" value="Genomic_DNA"/>
</dbReference>
<gene>
    <name evidence="2" type="ORF">B7H17_24835</name>
    <name evidence="3" type="ORF">ID616_29900</name>
</gene>
<reference evidence="2 4" key="1">
    <citation type="submission" date="2017-04" db="EMBL/GenBank/DDBJ databases">
        <title>Presence of VIM-2 positive Pseudomonas species in chickens and their surrounding environment.</title>
        <authorList>
            <person name="Zhang R."/>
        </authorList>
    </citation>
    <scope>NUCLEOTIDE SEQUENCE [LARGE SCALE GENOMIC DNA]</scope>
    <source>
        <strain evidence="2 4">DZ-C18</strain>
    </source>
</reference>
<organism evidence="2 4">
    <name type="scientific">Pseudomonas putida</name>
    <name type="common">Arthrobacter siderocapsulatus</name>
    <dbReference type="NCBI Taxonomy" id="303"/>
    <lineage>
        <taxon>Bacteria</taxon>
        <taxon>Pseudomonadati</taxon>
        <taxon>Pseudomonadota</taxon>
        <taxon>Gammaproteobacteria</taxon>
        <taxon>Pseudomonadales</taxon>
        <taxon>Pseudomonadaceae</taxon>
        <taxon>Pseudomonas</taxon>
    </lineage>
</organism>
<feature type="signal peptide" evidence="1">
    <location>
        <begin position="1"/>
        <end position="22"/>
    </location>
</feature>
<dbReference type="RefSeq" id="WP_084851722.1">
    <property type="nucleotide sequence ID" value="NZ_CP061724.1"/>
</dbReference>